<keyword evidence="10" id="KW-1185">Reference proteome</keyword>
<name>A0ABV1DP43_9FIRM</name>
<gene>
    <name evidence="9" type="ORF">WMO65_14155</name>
</gene>
<dbReference type="EMBL" id="JBBMFP010000012">
    <property type="protein sequence ID" value="MEQ2432146.1"/>
    <property type="molecule type" value="Genomic_DNA"/>
</dbReference>
<sequence>MKEDFTGGGEMNTVKKRHMVPYLFILPAFIIHACIVTGPALSTLVMSLFDWNGMGNAKFIGFKNFSEIFKDPLVKLSVVHNIQWLLIFITVPLILGFIVAIIVSQLRRSQMFFRTIYFIPYVISAAVAGKIWTAYMNPYYGFNQVFAKAGWTELSKVLWLGNPKIALFAVAFVDNWHWWGFIMVLFLGALQQVDPTLYEAARVDGANRFQELIHVSIPGIKQTIAFVLIMTIMWSFLTFDYVYIMTNGGPANATEIMSTYIYKNAFVKYRAGYANALCVIQSGICVILYFLQKYISKKGGMEDE</sequence>
<dbReference type="InterPro" id="IPR035906">
    <property type="entry name" value="MetI-like_sf"/>
</dbReference>
<evidence type="ECO:0000256" key="2">
    <source>
        <dbReference type="ARBA" id="ARBA00022448"/>
    </source>
</evidence>
<feature type="transmembrane region" description="Helical" evidence="7">
    <location>
        <begin position="224"/>
        <end position="244"/>
    </location>
</feature>
<dbReference type="Proteomes" id="UP001457898">
    <property type="component" value="Unassembled WGS sequence"/>
</dbReference>
<feature type="domain" description="ABC transmembrane type-1" evidence="8">
    <location>
        <begin position="78"/>
        <end position="292"/>
    </location>
</feature>
<comment type="caution">
    <text evidence="9">The sequence shown here is derived from an EMBL/GenBank/DDBJ whole genome shotgun (WGS) entry which is preliminary data.</text>
</comment>
<keyword evidence="2 7" id="KW-0813">Transport</keyword>
<dbReference type="InterPro" id="IPR051393">
    <property type="entry name" value="ABC_transporter_permease"/>
</dbReference>
<dbReference type="Gene3D" id="1.10.3720.10">
    <property type="entry name" value="MetI-like"/>
    <property type="match status" value="1"/>
</dbReference>
<dbReference type="SUPFAM" id="SSF161098">
    <property type="entry name" value="MetI-like"/>
    <property type="match status" value="1"/>
</dbReference>
<evidence type="ECO:0000256" key="7">
    <source>
        <dbReference type="RuleBase" id="RU363032"/>
    </source>
</evidence>
<keyword evidence="6 7" id="KW-0472">Membrane</keyword>
<evidence type="ECO:0000256" key="5">
    <source>
        <dbReference type="ARBA" id="ARBA00022989"/>
    </source>
</evidence>
<dbReference type="InterPro" id="IPR000515">
    <property type="entry name" value="MetI-like"/>
</dbReference>
<evidence type="ECO:0000313" key="10">
    <source>
        <dbReference type="Proteomes" id="UP001457898"/>
    </source>
</evidence>
<feature type="transmembrane region" description="Helical" evidence="7">
    <location>
        <begin position="165"/>
        <end position="190"/>
    </location>
</feature>
<dbReference type="PROSITE" id="PS50928">
    <property type="entry name" value="ABC_TM1"/>
    <property type="match status" value="1"/>
</dbReference>
<dbReference type="RefSeq" id="WP_052098979.1">
    <property type="nucleotide sequence ID" value="NZ_JBBMFP010000012.1"/>
</dbReference>
<evidence type="ECO:0000259" key="8">
    <source>
        <dbReference type="PROSITE" id="PS50928"/>
    </source>
</evidence>
<feature type="transmembrane region" description="Helical" evidence="7">
    <location>
        <begin position="21"/>
        <end position="49"/>
    </location>
</feature>
<feature type="transmembrane region" description="Helical" evidence="7">
    <location>
        <begin position="272"/>
        <end position="291"/>
    </location>
</feature>
<feature type="transmembrane region" description="Helical" evidence="7">
    <location>
        <begin position="82"/>
        <end position="103"/>
    </location>
</feature>
<dbReference type="PANTHER" id="PTHR30193:SF37">
    <property type="entry name" value="INNER MEMBRANE ABC TRANSPORTER PERMEASE PROTEIN YCJO"/>
    <property type="match status" value="1"/>
</dbReference>
<evidence type="ECO:0000256" key="1">
    <source>
        <dbReference type="ARBA" id="ARBA00004651"/>
    </source>
</evidence>
<keyword evidence="4 7" id="KW-0812">Transmembrane</keyword>
<keyword evidence="3" id="KW-1003">Cell membrane</keyword>
<accession>A0ABV1DP43</accession>
<comment type="subcellular location">
    <subcellularLocation>
        <location evidence="1 7">Cell membrane</location>
        <topology evidence="1 7">Multi-pass membrane protein</topology>
    </subcellularLocation>
</comment>
<protein>
    <submittedName>
        <fullName evidence="9">Sugar ABC transporter permease</fullName>
    </submittedName>
</protein>
<comment type="similarity">
    <text evidence="7">Belongs to the binding-protein-dependent transport system permease family.</text>
</comment>
<evidence type="ECO:0000256" key="6">
    <source>
        <dbReference type="ARBA" id="ARBA00023136"/>
    </source>
</evidence>
<proteinExistence type="inferred from homology"/>
<reference evidence="9 10" key="1">
    <citation type="submission" date="2024-03" db="EMBL/GenBank/DDBJ databases">
        <title>Human intestinal bacterial collection.</title>
        <authorList>
            <person name="Pauvert C."/>
            <person name="Hitch T.C.A."/>
            <person name="Clavel T."/>
        </authorList>
    </citation>
    <scope>NUCLEOTIDE SEQUENCE [LARGE SCALE GENOMIC DNA]</scope>
    <source>
        <strain evidence="9 10">CLA-SR-H028</strain>
    </source>
</reference>
<keyword evidence="5 7" id="KW-1133">Transmembrane helix</keyword>
<dbReference type="PANTHER" id="PTHR30193">
    <property type="entry name" value="ABC TRANSPORTER PERMEASE PROTEIN"/>
    <property type="match status" value="1"/>
</dbReference>
<evidence type="ECO:0000256" key="3">
    <source>
        <dbReference type="ARBA" id="ARBA00022475"/>
    </source>
</evidence>
<feature type="transmembrane region" description="Helical" evidence="7">
    <location>
        <begin position="115"/>
        <end position="135"/>
    </location>
</feature>
<dbReference type="CDD" id="cd06261">
    <property type="entry name" value="TM_PBP2"/>
    <property type="match status" value="1"/>
</dbReference>
<dbReference type="Pfam" id="PF00528">
    <property type="entry name" value="BPD_transp_1"/>
    <property type="match status" value="1"/>
</dbReference>
<organism evidence="9 10">
    <name type="scientific">Blautia caccae</name>
    <dbReference type="NCBI Taxonomy" id="3133175"/>
    <lineage>
        <taxon>Bacteria</taxon>
        <taxon>Bacillati</taxon>
        <taxon>Bacillota</taxon>
        <taxon>Clostridia</taxon>
        <taxon>Lachnospirales</taxon>
        <taxon>Lachnospiraceae</taxon>
        <taxon>Blautia</taxon>
    </lineage>
</organism>
<evidence type="ECO:0000256" key="4">
    <source>
        <dbReference type="ARBA" id="ARBA00022692"/>
    </source>
</evidence>
<evidence type="ECO:0000313" key="9">
    <source>
        <dbReference type="EMBL" id="MEQ2432146.1"/>
    </source>
</evidence>